<evidence type="ECO:0000313" key="11">
    <source>
        <dbReference type="Proteomes" id="UP000283210"/>
    </source>
</evidence>
<dbReference type="InterPro" id="IPR000240">
    <property type="entry name" value="Serpin_B9/Maspin"/>
</dbReference>
<keyword evidence="11" id="KW-1185">Reference proteome</keyword>
<evidence type="ECO:0000256" key="2">
    <source>
        <dbReference type="ARBA" id="ARBA00006426"/>
    </source>
</evidence>
<sequence>MGTGTGTKEYAQVFGAVPSDTMASITALSKANINFSLAMLRQLSEDGSTANIFFSPFSISSALAMVLLGARGDTATQMAECLKIQDCQEEVHFLFQQLLEELNKPSAGFLLSVANRLYGEQSFLFLQEFLEQTSSCYNAELESVDFTNKYEEARIKINSWVEKQTQGNIKDVLSRGALNAETTLVLVNAIYFKGTWNQPFLNSETHDAQFKLSMIRSKSVKMMKQKSIFRLGFIQEVNCQILEMPYKGNELSILIFLPKRGGLKKLEKHLTYEKFMEWTHPDKMPHTYVKVRVPRFKLEETYDLNKILTSMGMLEAFDRMRCDFSGMSRTKDLFLSQATHKAFVEVNEEGTEAAAATAALVTNSCCRDIPTFTADHPFLFFIRHNSSMTLLFAGRFCSPGLEL</sequence>
<dbReference type="PRINTS" id="PR00676">
    <property type="entry name" value="MASPIN"/>
</dbReference>
<dbReference type="GO" id="GO:0004867">
    <property type="term" value="F:serine-type endopeptidase inhibitor activity"/>
    <property type="evidence" value="ECO:0007669"/>
    <property type="project" value="UniProtKB-KW"/>
</dbReference>
<evidence type="ECO:0000313" key="10">
    <source>
        <dbReference type="EMBL" id="RVE59008.1"/>
    </source>
</evidence>
<comment type="similarity">
    <text evidence="2">Belongs to the serpin family. Ov-serpin subfamily.</text>
</comment>
<accession>A0A437C8S9</accession>
<dbReference type="InterPro" id="IPR036186">
    <property type="entry name" value="Serpin_sf"/>
</dbReference>
<dbReference type="FunFam" id="2.30.39.10:FF:000001">
    <property type="entry name" value="Serpin family B member 2"/>
    <property type="match status" value="1"/>
</dbReference>
<evidence type="ECO:0000256" key="8">
    <source>
        <dbReference type="ARBA" id="ARBA00039202"/>
    </source>
</evidence>
<organism evidence="10 11">
    <name type="scientific">Oryzias javanicus</name>
    <name type="common">Javanese ricefish</name>
    <name type="synonym">Aplocheilus javanicus</name>
    <dbReference type="NCBI Taxonomy" id="123683"/>
    <lineage>
        <taxon>Eukaryota</taxon>
        <taxon>Metazoa</taxon>
        <taxon>Chordata</taxon>
        <taxon>Craniata</taxon>
        <taxon>Vertebrata</taxon>
        <taxon>Euteleostomi</taxon>
        <taxon>Actinopterygii</taxon>
        <taxon>Neopterygii</taxon>
        <taxon>Teleostei</taxon>
        <taxon>Neoteleostei</taxon>
        <taxon>Acanthomorphata</taxon>
        <taxon>Ovalentaria</taxon>
        <taxon>Atherinomorphae</taxon>
        <taxon>Beloniformes</taxon>
        <taxon>Adrianichthyidae</taxon>
        <taxon>Oryziinae</taxon>
        <taxon>Oryzias</taxon>
    </lineage>
</organism>
<dbReference type="InterPro" id="IPR042178">
    <property type="entry name" value="Serpin_sf_1"/>
</dbReference>
<keyword evidence="3" id="KW-0963">Cytoplasm</keyword>
<dbReference type="CDD" id="cd19956">
    <property type="entry name" value="serpinB"/>
    <property type="match status" value="1"/>
</dbReference>
<dbReference type="PANTHER" id="PTHR11461:SF204">
    <property type="entry name" value="SERPIN B6"/>
    <property type="match status" value="1"/>
</dbReference>
<keyword evidence="5" id="KW-0722">Serine protease inhibitor</keyword>
<comment type="subunit">
    <text evidence="7">Forms a complex with the monomeric form of beta-tryptase.</text>
</comment>
<evidence type="ECO:0000256" key="1">
    <source>
        <dbReference type="ARBA" id="ARBA00004496"/>
    </source>
</evidence>
<dbReference type="Proteomes" id="UP000283210">
    <property type="component" value="Chromosome 20"/>
</dbReference>
<comment type="subcellular location">
    <subcellularLocation>
        <location evidence="1">Cytoplasm</location>
    </subcellularLocation>
</comment>
<gene>
    <name evidence="10" type="ORF">OJAV_G00199840</name>
</gene>
<proteinExistence type="inferred from homology"/>
<dbReference type="SUPFAM" id="SSF56574">
    <property type="entry name" value="Serpins"/>
    <property type="match status" value="1"/>
</dbReference>
<dbReference type="InterPro" id="IPR023795">
    <property type="entry name" value="Serpin_CS"/>
</dbReference>
<dbReference type="SMART" id="SM00093">
    <property type="entry name" value="SERPIN"/>
    <property type="match status" value="1"/>
</dbReference>
<evidence type="ECO:0000256" key="7">
    <source>
        <dbReference type="ARBA" id="ARBA00038828"/>
    </source>
</evidence>
<reference evidence="10 11" key="1">
    <citation type="submission" date="2018-11" db="EMBL/GenBank/DDBJ databases">
        <authorList>
            <person name="Lopez-Roques C."/>
            <person name="Donnadieu C."/>
            <person name="Bouchez O."/>
            <person name="Klopp C."/>
            <person name="Cabau C."/>
            <person name="Zahm M."/>
        </authorList>
    </citation>
    <scope>NUCLEOTIDE SEQUENCE [LARGE SCALE GENOMIC DNA]</scope>
    <source>
        <strain evidence="10">RS831</strain>
        <tissue evidence="10">Whole body</tissue>
    </source>
</reference>
<dbReference type="Gene3D" id="3.30.497.10">
    <property type="entry name" value="Antithrombin, subunit I, domain 2"/>
    <property type="match status" value="1"/>
</dbReference>
<dbReference type="PROSITE" id="PS00284">
    <property type="entry name" value="SERPIN"/>
    <property type="match status" value="1"/>
</dbReference>
<dbReference type="FunFam" id="3.30.497.10:FF:000001">
    <property type="entry name" value="Serine protease inhibitor"/>
    <property type="match status" value="1"/>
</dbReference>
<evidence type="ECO:0000256" key="6">
    <source>
        <dbReference type="ARBA" id="ARBA00022990"/>
    </source>
</evidence>
<evidence type="ECO:0000256" key="5">
    <source>
        <dbReference type="ARBA" id="ARBA00022900"/>
    </source>
</evidence>
<evidence type="ECO:0000256" key="4">
    <source>
        <dbReference type="ARBA" id="ARBA00022690"/>
    </source>
</evidence>
<evidence type="ECO:0000259" key="9">
    <source>
        <dbReference type="SMART" id="SM00093"/>
    </source>
</evidence>
<dbReference type="GO" id="GO:0005615">
    <property type="term" value="C:extracellular space"/>
    <property type="evidence" value="ECO:0007669"/>
    <property type="project" value="InterPro"/>
</dbReference>
<keyword evidence="6" id="KW-0007">Acetylation</keyword>
<name>A0A437C8S9_ORYJA</name>
<protein>
    <recommendedName>
        <fullName evidence="8">Serpin B6</fullName>
    </recommendedName>
</protein>
<keyword evidence="4" id="KW-0646">Protease inhibitor</keyword>
<dbReference type="OrthoDB" id="671595at2759"/>
<evidence type="ECO:0000256" key="3">
    <source>
        <dbReference type="ARBA" id="ARBA00022490"/>
    </source>
</evidence>
<dbReference type="Gene3D" id="2.30.39.10">
    <property type="entry name" value="Alpha-1-antitrypsin, domain 1"/>
    <property type="match status" value="1"/>
</dbReference>
<dbReference type="InterPro" id="IPR042185">
    <property type="entry name" value="Serpin_sf_2"/>
</dbReference>
<dbReference type="InterPro" id="IPR023796">
    <property type="entry name" value="Serpin_dom"/>
</dbReference>
<feature type="domain" description="Serpin" evidence="9">
    <location>
        <begin position="37"/>
        <end position="399"/>
    </location>
</feature>
<dbReference type="EMBL" id="CM012456">
    <property type="protein sequence ID" value="RVE59008.1"/>
    <property type="molecule type" value="Genomic_DNA"/>
</dbReference>
<dbReference type="InterPro" id="IPR000215">
    <property type="entry name" value="Serpin_fam"/>
</dbReference>
<reference evidence="10 11" key="2">
    <citation type="submission" date="2019-01" db="EMBL/GenBank/DDBJ databases">
        <title>A chromosome length genome reference of the Java medaka (oryzias javanicus).</title>
        <authorList>
            <person name="Herpin A."/>
            <person name="Takehana Y."/>
            <person name="Naruse K."/>
            <person name="Ansai S."/>
            <person name="Kawaguchi M."/>
        </authorList>
    </citation>
    <scope>NUCLEOTIDE SEQUENCE [LARGE SCALE GENOMIC DNA]</scope>
    <source>
        <strain evidence="10">RS831</strain>
        <tissue evidence="10">Whole body</tissue>
    </source>
</reference>
<dbReference type="PANTHER" id="PTHR11461">
    <property type="entry name" value="SERINE PROTEASE INHIBITOR, SERPIN"/>
    <property type="match status" value="1"/>
</dbReference>
<dbReference type="GO" id="GO:0005737">
    <property type="term" value="C:cytoplasm"/>
    <property type="evidence" value="ECO:0007669"/>
    <property type="project" value="UniProtKB-SubCell"/>
</dbReference>
<dbReference type="Pfam" id="PF00079">
    <property type="entry name" value="Serpin"/>
    <property type="match status" value="1"/>
</dbReference>
<dbReference type="AlphaFoldDB" id="A0A437C8S9"/>